<dbReference type="InterPro" id="IPR012337">
    <property type="entry name" value="RNaseH-like_sf"/>
</dbReference>
<dbReference type="GO" id="GO:0045004">
    <property type="term" value="P:DNA replication proofreading"/>
    <property type="evidence" value="ECO:0007669"/>
    <property type="project" value="TreeGrafter"/>
</dbReference>
<gene>
    <name evidence="2" type="ORF">A2226_02045</name>
</gene>
<evidence type="ECO:0000313" key="2">
    <source>
        <dbReference type="EMBL" id="OHA54070.1"/>
    </source>
</evidence>
<sequence>MGKLTKLPAMPTTDLDYVIFDVETTGMKPEEGHTVVELAAQRVRARQVVDTFASLVNSGKKMDEEAVAIHGITNEMVRDMGRPLVEVMPAFMLFCVGATLVAHNIRFDLSFVNYHLKQLGLPALTNPTLDTIELAKQKVSVASYSLAYLAKHFGIPQPQAHRAMADVEVTRELLFKLLEK</sequence>
<dbReference type="SUPFAM" id="SSF53098">
    <property type="entry name" value="Ribonuclease H-like"/>
    <property type="match status" value="1"/>
</dbReference>
<proteinExistence type="predicted"/>
<dbReference type="EMBL" id="MHTB01000057">
    <property type="protein sequence ID" value="OHA54070.1"/>
    <property type="molecule type" value="Genomic_DNA"/>
</dbReference>
<protein>
    <recommendedName>
        <fullName evidence="1">Exonuclease domain-containing protein</fullName>
    </recommendedName>
</protein>
<dbReference type="InterPro" id="IPR036397">
    <property type="entry name" value="RNaseH_sf"/>
</dbReference>
<dbReference type="Proteomes" id="UP000178936">
    <property type="component" value="Unassembled WGS sequence"/>
</dbReference>
<dbReference type="CDD" id="cd06127">
    <property type="entry name" value="DEDDh"/>
    <property type="match status" value="1"/>
</dbReference>
<dbReference type="PANTHER" id="PTHR30231">
    <property type="entry name" value="DNA POLYMERASE III SUBUNIT EPSILON"/>
    <property type="match status" value="1"/>
</dbReference>
<dbReference type="GO" id="GO:0008408">
    <property type="term" value="F:3'-5' exonuclease activity"/>
    <property type="evidence" value="ECO:0007669"/>
    <property type="project" value="TreeGrafter"/>
</dbReference>
<comment type="caution">
    <text evidence="2">The sequence shown here is derived from an EMBL/GenBank/DDBJ whole genome shotgun (WGS) entry which is preliminary data.</text>
</comment>
<dbReference type="Pfam" id="PF00929">
    <property type="entry name" value="RNase_T"/>
    <property type="match status" value="1"/>
</dbReference>
<evidence type="ECO:0000313" key="3">
    <source>
        <dbReference type="Proteomes" id="UP000178936"/>
    </source>
</evidence>
<feature type="domain" description="Exonuclease" evidence="1">
    <location>
        <begin position="16"/>
        <end position="180"/>
    </location>
</feature>
<organism evidence="2 3">
    <name type="scientific">Candidatus Veblenbacteria bacterium RIFOXYA2_FULL_43_9</name>
    <dbReference type="NCBI Taxonomy" id="1802425"/>
    <lineage>
        <taxon>Bacteria</taxon>
        <taxon>Candidatus Vebleniibacteriota</taxon>
    </lineage>
</organism>
<dbReference type="GO" id="GO:0003887">
    <property type="term" value="F:DNA-directed DNA polymerase activity"/>
    <property type="evidence" value="ECO:0007669"/>
    <property type="project" value="InterPro"/>
</dbReference>
<reference evidence="2 3" key="1">
    <citation type="journal article" date="2016" name="Nat. Commun.">
        <title>Thousands of microbial genomes shed light on interconnected biogeochemical processes in an aquifer system.</title>
        <authorList>
            <person name="Anantharaman K."/>
            <person name="Brown C.T."/>
            <person name="Hug L.A."/>
            <person name="Sharon I."/>
            <person name="Castelle C.J."/>
            <person name="Probst A.J."/>
            <person name="Thomas B.C."/>
            <person name="Singh A."/>
            <person name="Wilkins M.J."/>
            <person name="Karaoz U."/>
            <person name="Brodie E.L."/>
            <person name="Williams K.H."/>
            <person name="Hubbard S.S."/>
            <person name="Banfield J.F."/>
        </authorList>
    </citation>
    <scope>NUCLEOTIDE SEQUENCE [LARGE SCALE GENOMIC DNA]</scope>
</reference>
<dbReference type="AlphaFoldDB" id="A0A1G2Q0G4"/>
<dbReference type="NCBIfam" id="TIGR00573">
    <property type="entry name" value="dnaq"/>
    <property type="match status" value="1"/>
</dbReference>
<dbReference type="Gene3D" id="3.30.420.10">
    <property type="entry name" value="Ribonuclease H-like superfamily/Ribonuclease H"/>
    <property type="match status" value="1"/>
</dbReference>
<dbReference type="InterPro" id="IPR013520">
    <property type="entry name" value="Ribonucl_H"/>
</dbReference>
<name>A0A1G2Q0G4_9BACT</name>
<dbReference type="FunFam" id="3.30.420.10:FF:000045">
    <property type="entry name" value="3'-5' exonuclease DinG"/>
    <property type="match status" value="1"/>
</dbReference>
<dbReference type="SMART" id="SM00479">
    <property type="entry name" value="EXOIII"/>
    <property type="match status" value="1"/>
</dbReference>
<dbReference type="PANTHER" id="PTHR30231:SF41">
    <property type="entry name" value="DNA POLYMERASE III SUBUNIT EPSILON"/>
    <property type="match status" value="1"/>
</dbReference>
<dbReference type="GO" id="GO:0005829">
    <property type="term" value="C:cytosol"/>
    <property type="evidence" value="ECO:0007669"/>
    <property type="project" value="TreeGrafter"/>
</dbReference>
<dbReference type="GO" id="GO:0003677">
    <property type="term" value="F:DNA binding"/>
    <property type="evidence" value="ECO:0007669"/>
    <property type="project" value="InterPro"/>
</dbReference>
<accession>A0A1G2Q0G4</accession>
<dbReference type="InterPro" id="IPR006054">
    <property type="entry name" value="DnaQ"/>
</dbReference>
<evidence type="ECO:0000259" key="1">
    <source>
        <dbReference type="SMART" id="SM00479"/>
    </source>
</evidence>